<keyword evidence="4" id="KW-0808">Transferase</keyword>
<dbReference type="EMBL" id="MGDB01000066">
    <property type="protein sequence ID" value="OGL41634.1"/>
    <property type="molecule type" value="Genomic_DNA"/>
</dbReference>
<dbReference type="InterPro" id="IPR003661">
    <property type="entry name" value="HisK_dim/P_dom"/>
</dbReference>
<evidence type="ECO:0000259" key="10">
    <source>
        <dbReference type="PROSITE" id="PS50112"/>
    </source>
</evidence>
<dbReference type="GO" id="GO:0006355">
    <property type="term" value="P:regulation of DNA-templated transcription"/>
    <property type="evidence" value="ECO:0007669"/>
    <property type="project" value="InterPro"/>
</dbReference>
<dbReference type="InterPro" id="IPR004358">
    <property type="entry name" value="Sig_transdc_His_kin-like_C"/>
</dbReference>
<evidence type="ECO:0000313" key="11">
    <source>
        <dbReference type="EMBL" id="OGL41634.1"/>
    </source>
</evidence>
<dbReference type="GO" id="GO:0000155">
    <property type="term" value="F:phosphorelay sensor kinase activity"/>
    <property type="evidence" value="ECO:0007669"/>
    <property type="project" value="InterPro"/>
</dbReference>
<keyword evidence="6" id="KW-0418">Kinase</keyword>
<evidence type="ECO:0000256" key="6">
    <source>
        <dbReference type="ARBA" id="ARBA00022777"/>
    </source>
</evidence>
<dbReference type="Pfam" id="PF02518">
    <property type="entry name" value="HATPase_c"/>
    <property type="match status" value="1"/>
</dbReference>
<evidence type="ECO:0000256" key="2">
    <source>
        <dbReference type="ARBA" id="ARBA00012438"/>
    </source>
</evidence>
<protein>
    <recommendedName>
        <fullName evidence="2">histidine kinase</fullName>
        <ecNumber evidence="2">2.7.13.3</ecNumber>
    </recommendedName>
</protein>
<evidence type="ECO:0000256" key="7">
    <source>
        <dbReference type="ARBA" id="ARBA00022840"/>
    </source>
</evidence>
<evidence type="ECO:0000256" key="5">
    <source>
        <dbReference type="ARBA" id="ARBA00022741"/>
    </source>
</evidence>
<dbReference type="Pfam" id="PF00512">
    <property type="entry name" value="HisKA"/>
    <property type="match status" value="1"/>
</dbReference>
<dbReference type="InterPro" id="IPR036890">
    <property type="entry name" value="HATPase_C_sf"/>
</dbReference>
<dbReference type="EC" id="2.7.13.3" evidence="2"/>
<keyword evidence="5" id="KW-0547">Nucleotide-binding</keyword>
<feature type="domain" description="PAS" evidence="10">
    <location>
        <begin position="110"/>
        <end position="148"/>
    </location>
</feature>
<dbReference type="InterPro" id="IPR003594">
    <property type="entry name" value="HATPase_dom"/>
</dbReference>
<proteinExistence type="predicted"/>
<dbReference type="InterPro" id="IPR036097">
    <property type="entry name" value="HisK_dim/P_sf"/>
</dbReference>
<dbReference type="SUPFAM" id="SSF55785">
    <property type="entry name" value="PYP-like sensor domain (PAS domain)"/>
    <property type="match status" value="1"/>
</dbReference>
<organism evidence="11 12">
    <name type="scientific">Candidatus Schekmanbacteria bacterium GWA2_38_11</name>
    <dbReference type="NCBI Taxonomy" id="1817876"/>
    <lineage>
        <taxon>Bacteria</taxon>
        <taxon>Candidatus Schekmaniibacteriota</taxon>
    </lineage>
</organism>
<feature type="domain" description="Histidine kinase" evidence="9">
    <location>
        <begin position="238"/>
        <end position="453"/>
    </location>
</feature>
<keyword evidence="3" id="KW-0597">Phosphoprotein</keyword>
<dbReference type="InterPro" id="IPR000014">
    <property type="entry name" value="PAS"/>
</dbReference>
<name>A0A1F7RKY7_9BACT</name>
<dbReference type="CDD" id="cd00082">
    <property type="entry name" value="HisKA"/>
    <property type="match status" value="1"/>
</dbReference>
<evidence type="ECO:0000256" key="4">
    <source>
        <dbReference type="ARBA" id="ARBA00022679"/>
    </source>
</evidence>
<dbReference type="SMART" id="SM00388">
    <property type="entry name" value="HisKA"/>
    <property type="match status" value="1"/>
</dbReference>
<dbReference type="PANTHER" id="PTHR43065:SF10">
    <property type="entry name" value="PEROXIDE STRESS-ACTIVATED HISTIDINE KINASE MAK3"/>
    <property type="match status" value="1"/>
</dbReference>
<gene>
    <name evidence="11" type="ORF">A2042_03660</name>
</gene>
<comment type="caution">
    <text evidence="11">The sequence shown here is derived from an EMBL/GenBank/DDBJ whole genome shotgun (WGS) entry which is preliminary data.</text>
</comment>
<dbReference type="InterPro" id="IPR013767">
    <property type="entry name" value="PAS_fold"/>
</dbReference>
<dbReference type="SUPFAM" id="SSF47384">
    <property type="entry name" value="Homodimeric domain of signal transducing histidine kinase"/>
    <property type="match status" value="1"/>
</dbReference>
<accession>A0A1F7RKY7</accession>
<dbReference type="InterPro" id="IPR005467">
    <property type="entry name" value="His_kinase_dom"/>
</dbReference>
<dbReference type="PROSITE" id="PS50112">
    <property type="entry name" value="PAS"/>
    <property type="match status" value="1"/>
</dbReference>
<dbReference type="Proteomes" id="UP000178526">
    <property type="component" value="Unassembled WGS sequence"/>
</dbReference>
<evidence type="ECO:0000256" key="1">
    <source>
        <dbReference type="ARBA" id="ARBA00000085"/>
    </source>
</evidence>
<evidence type="ECO:0000259" key="9">
    <source>
        <dbReference type="PROSITE" id="PS50109"/>
    </source>
</evidence>
<evidence type="ECO:0000313" key="12">
    <source>
        <dbReference type="Proteomes" id="UP000178526"/>
    </source>
</evidence>
<dbReference type="PROSITE" id="PS50109">
    <property type="entry name" value="HIS_KIN"/>
    <property type="match status" value="1"/>
</dbReference>
<dbReference type="AlphaFoldDB" id="A0A1F7RKY7"/>
<comment type="catalytic activity">
    <reaction evidence="1">
        <text>ATP + protein L-histidine = ADP + protein N-phospho-L-histidine.</text>
        <dbReference type="EC" id="2.7.13.3"/>
    </reaction>
</comment>
<reference evidence="11 12" key="1">
    <citation type="journal article" date="2016" name="Nat. Commun.">
        <title>Thousands of microbial genomes shed light on interconnected biogeochemical processes in an aquifer system.</title>
        <authorList>
            <person name="Anantharaman K."/>
            <person name="Brown C.T."/>
            <person name="Hug L.A."/>
            <person name="Sharon I."/>
            <person name="Castelle C.J."/>
            <person name="Probst A.J."/>
            <person name="Thomas B.C."/>
            <person name="Singh A."/>
            <person name="Wilkins M.J."/>
            <person name="Karaoz U."/>
            <person name="Brodie E.L."/>
            <person name="Williams K.H."/>
            <person name="Hubbard S.S."/>
            <person name="Banfield J.F."/>
        </authorList>
    </citation>
    <scope>NUCLEOTIDE SEQUENCE [LARGE SCALE GENOMIC DNA]</scope>
</reference>
<dbReference type="Gene3D" id="3.30.565.10">
    <property type="entry name" value="Histidine kinase-like ATPase, C-terminal domain"/>
    <property type="match status" value="1"/>
</dbReference>
<dbReference type="Gene3D" id="3.30.450.20">
    <property type="entry name" value="PAS domain"/>
    <property type="match status" value="1"/>
</dbReference>
<dbReference type="Pfam" id="PF00989">
    <property type="entry name" value="PAS"/>
    <property type="match status" value="1"/>
</dbReference>
<dbReference type="PRINTS" id="PR00344">
    <property type="entry name" value="BCTRLSENSOR"/>
</dbReference>
<dbReference type="PANTHER" id="PTHR43065">
    <property type="entry name" value="SENSOR HISTIDINE KINASE"/>
    <property type="match status" value="1"/>
</dbReference>
<dbReference type="GO" id="GO:0005524">
    <property type="term" value="F:ATP binding"/>
    <property type="evidence" value="ECO:0007669"/>
    <property type="project" value="UniProtKB-KW"/>
</dbReference>
<keyword evidence="7" id="KW-0067">ATP-binding</keyword>
<dbReference type="NCBIfam" id="TIGR00229">
    <property type="entry name" value="sensory_box"/>
    <property type="match status" value="1"/>
</dbReference>
<evidence type="ECO:0000256" key="3">
    <source>
        <dbReference type="ARBA" id="ARBA00022553"/>
    </source>
</evidence>
<keyword evidence="8" id="KW-0902">Two-component regulatory system</keyword>
<dbReference type="SUPFAM" id="SSF55874">
    <property type="entry name" value="ATPase domain of HSP90 chaperone/DNA topoisomerase II/histidine kinase"/>
    <property type="match status" value="1"/>
</dbReference>
<dbReference type="SMART" id="SM00387">
    <property type="entry name" value="HATPase_c"/>
    <property type="match status" value="1"/>
</dbReference>
<evidence type="ECO:0000256" key="8">
    <source>
        <dbReference type="ARBA" id="ARBA00023012"/>
    </source>
</evidence>
<dbReference type="Gene3D" id="1.10.287.130">
    <property type="match status" value="1"/>
</dbReference>
<dbReference type="InterPro" id="IPR035965">
    <property type="entry name" value="PAS-like_dom_sf"/>
</dbReference>
<sequence>MTRVEVCISSVENFRYIYSEALCPQGGASRIAEAFQPRRKCGTGQECPVYLSVLNRCIHPHPQDGAFCSIFAKIGIGLKNSTLKTLNISMENLSPLTNSSSKEDMFSDFILESIRDGIISFDLNGVITSANTATQTILDLSVKKIAGKPYKKIFLENNPIYHIIKESLNSKKPYDDLDIIYPLNGKKISLRVSICVNYNRTKEIIGIILIIKDISNLKRIERNIRNERLIAVGRLTGSIAHEIRNPLSAMKINLQLLEEQMDSSSNIPQQEKLLKYIKIIHSEIQRLDTILQNFIRFSRPPSIKYKSVDIHLLLDNILSLLLPEAQNQGMEMEKLFLATNPFISGDDNQLEQVFLNIIINSFQAMPEGGKFQVKTEEELLTNSVIIEFLDTGEGIAPENIDKIFDLYFTTKPEGSGFGLSIALRIIKDHNGTIDVESKKGVGTRFVIKLPRKSGNFV</sequence>